<dbReference type="Pfam" id="PF04932">
    <property type="entry name" value="Wzy_C"/>
    <property type="match status" value="1"/>
</dbReference>
<feature type="transmembrane region" description="Helical" evidence="5">
    <location>
        <begin position="453"/>
        <end position="479"/>
    </location>
</feature>
<dbReference type="HOGENOM" id="CLU_425661_0_0_12"/>
<evidence type="ECO:0000256" key="3">
    <source>
        <dbReference type="ARBA" id="ARBA00022989"/>
    </source>
</evidence>
<dbReference type="PANTHER" id="PTHR37422">
    <property type="entry name" value="TEICHURONIC ACID BIOSYNTHESIS PROTEIN TUAE"/>
    <property type="match status" value="1"/>
</dbReference>
<dbReference type="GO" id="GO:0016020">
    <property type="term" value="C:membrane"/>
    <property type="evidence" value="ECO:0007669"/>
    <property type="project" value="UniProtKB-SubCell"/>
</dbReference>
<keyword evidence="8" id="KW-1185">Reference proteome</keyword>
<dbReference type="PANTHER" id="PTHR37422:SF13">
    <property type="entry name" value="LIPOPOLYSACCHARIDE BIOSYNTHESIS PROTEIN PA4999-RELATED"/>
    <property type="match status" value="1"/>
</dbReference>
<keyword evidence="2 5" id="KW-0812">Transmembrane</keyword>
<dbReference type="STRING" id="456481.LEPBI_I1618"/>
<evidence type="ECO:0000256" key="4">
    <source>
        <dbReference type="ARBA" id="ARBA00023136"/>
    </source>
</evidence>
<sequence length="643" mass="74737">MEPNMIGKETFHKISFVFLAFFFALSPISISLSQIFAGLSLFFLFLDQMKKRKLPQIPIALIFWTGLYLSFLLTPLIENQTIQWKKDIVKSEFGDLWMGFLLLHQTYLKDREKKRIQNFVFLGAIILILSGTISLFFPYRLAPFVMDGLRHIEGKRLPHLLANVHGISVYLPIGFQSTHLTYGGLLAVYLPSLWEKSYRLLSKKKRMIQFWKTSLLTLSVSGFGMVLLLLNQSRSIWIGIFLGTILLLQKSKSSIKSILPWVLTGIFFLLMSFLLFYHSNWLFQRAIDDLFAKRSLENQRIWIHKMNYSILKENLVFGIGGGNYENRFIDIAIPIVNEIPALYYDLSITPKSHAHFDVLHDLILGGLFAFLFYLGFLWSITKQIDTTNRKYVFYLGIPIVLFAGSFQCYLLDDEVLLPFMGLLALLPILKFTPKNEFQSKPNESLFQTLFQNLKIETLSFSFGLILFWIFFSLTVTYLWSRTENAELVLHRTRTNQNFPSPLSQLSVNAKSPIPLPVPTKQMYFKLSGCLDQVLNFRKDPSPRLKPIQLEILWDKEVETNLPNRLTVEIRKRESFDQDKEYRVQKESVVKTFAVPLNRKDVQIVVDPREFVTETPAFVDFGFWYEWDSVSPHLPRLRILGNCD</sequence>
<dbReference type="InterPro" id="IPR051533">
    <property type="entry name" value="WaaL-like"/>
</dbReference>
<feature type="domain" description="O-antigen ligase-related" evidence="6">
    <location>
        <begin position="225"/>
        <end position="374"/>
    </location>
</feature>
<proteinExistence type="predicted"/>
<comment type="subcellular location">
    <subcellularLocation>
        <location evidence="1">Membrane</location>
        <topology evidence="1">Multi-pass membrane protein</topology>
    </subcellularLocation>
</comment>
<feature type="transmembrane region" description="Helical" evidence="5">
    <location>
        <begin position="210"/>
        <end position="229"/>
    </location>
</feature>
<organism evidence="7 8">
    <name type="scientific">Leptospira biflexa serovar Patoc (strain Patoc 1 / ATCC 23582 / Paris)</name>
    <dbReference type="NCBI Taxonomy" id="456481"/>
    <lineage>
        <taxon>Bacteria</taxon>
        <taxon>Pseudomonadati</taxon>
        <taxon>Spirochaetota</taxon>
        <taxon>Spirochaetia</taxon>
        <taxon>Leptospirales</taxon>
        <taxon>Leptospiraceae</taxon>
        <taxon>Leptospira</taxon>
    </lineage>
</organism>
<evidence type="ECO:0000313" key="8">
    <source>
        <dbReference type="Proteomes" id="UP000001847"/>
    </source>
</evidence>
<evidence type="ECO:0000256" key="2">
    <source>
        <dbReference type="ARBA" id="ARBA00022692"/>
    </source>
</evidence>
<feature type="transmembrane region" description="Helical" evidence="5">
    <location>
        <begin position="362"/>
        <end position="380"/>
    </location>
</feature>
<evidence type="ECO:0000256" key="5">
    <source>
        <dbReference type="SAM" id="Phobius"/>
    </source>
</evidence>
<accession>B0SR24</accession>
<feature type="transmembrane region" description="Helical" evidence="5">
    <location>
        <begin position="392"/>
        <end position="409"/>
    </location>
</feature>
<feature type="transmembrane region" description="Helical" evidence="5">
    <location>
        <begin position="167"/>
        <end position="190"/>
    </location>
</feature>
<feature type="transmembrane region" description="Helical" evidence="5">
    <location>
        <begin position="235"/>
        <end position="251"/>
    </location>
</feature>
<protein>
    <recommendedName>
        <fullName evidence="6">O-antigen ligase-related domain-containing protein</fullName>
    </recommendedName>
</protein>
<reference evidence="7 8" key="1">
    <citation type="journal article" date="2008" name="PLoS ONE">
        <title>Genome sequence of the saprophyte Leptospira biflexa provides insights into the evolution of Leptospira and the pathogenesis of leptospirosis.</title>
        <authorList>
            <person name="Picardeau M."/>
            <person name="Bulach D.M."/>
            <person name="Bouchier C."/>
            <person name="Zuerner R.L."/>
            <person name="Zidane N."/>
            <person name="Wilson P.J."/>
            <person name="Creno S."/>
            <person name="Kuczek E.S."/>
            <person name="Bommezzadri S."/>
            <person name="Davis J.C."/>
            <person name="McGrath A."/>
            <person name="Johnson M.J."/>
            <person name="Boursaux-Eude C."/>
            <person name="Seemann T."/>
            <person name="Rouy Z."/>
            <person name="Coppel R.L."/>
            <person name="Rood J.I."/>
            <person name="Lajus A."/>
            <person name="Davies J.K."/>
            <person name="Medigue C."/>
            <person name="Adler B."/>
        </authorList>
    </citation>
    <scope>NUCLEOTIDE SEQUENCE [LARGE SCALE GENOMIC DNA]</scope>
    <source>
        <strain evidence="8">Patoc 1 / ATCC 23582 / Paris</strain>
    </source>
</reference>
<gene>
    <name evidence="7" type="ordered locus">LEPBI_I1618</name>
</gene>
<dbReference type="KEGG" id="lbi:LEPBI_I1618"/>
<evidence type="ECO:0000259" key="6">
    <source>
        <dbReference type="Pfam" id="PF04932"/>
    </source>
</evidence>
<keyword evidence="4 5" id="KW-0472">Membrane</keyword>
<feature type="transmembrane region" description="Helical" evidence="5">
    <location>
        <begin position="258"/>
        <end position="277"/>
    </location>
</feature>
<evidence type="ECO:0000256" key="1">
    <source>
        <dbReference type="ARBA" id="ARBA00004141"/>
    </source>
</evidence>
<dbReference type="EMBL" id="CP000786">
    <property type="protein sequence ID" value="ABZ97725.1"/>
    <property type="molecule type" value="Genomic_DNA"/>
</dbReference>
<dbReference type="InterPro" id="IPR007016">
    <property type="entry name" value="O-antigen_ligase-rel_domated"/>
</dbReference>
<name>B0SR24_LEPBP</name>
<evidence type="ECO:0000313" key="7">
    <source>
        <dbReference type="EMBL" id="ABZ97725.1"/>
    </source>
</evidence>
<keyword evidence="3 5" id="KW-1133">Transmembrane helix</keyword>
<feature type="transmembrane region" description="Helical" evidence="5">
    <location>
        <begin position="57"/>
        <end position="77"/>
    </location>
</feature>
<dbReference type="AlphaFoldDB" id="B0SR24"/>
<dbReference type="Proteomes" id="UP000001847">
    <property type="component" value="Chromosome I"/>
</dbReference>
<feature type="transmembrane region" description="Helical" evidence="5">
    <location>
        <begin position="415"/>
        <end position="432"/>
    </location>
</feature>
<feature type="transmembrane region" description="Helical" evidence="5">
    <location>
        <begin position="119"/>
        <end position="139"/>
    </location>
</feature>